<evidence type="ECO:0000313" key="2">
    <source>
        <dbReference type="Proteomes" id="UP001597520"/>
    </source>
</evidence>
<evidence type="ECO:0000313" key="1">
    <source>
        <dbReference type="EMBL" id="MFD2704252.1"/>
    </source>
</evidence>
<dbReference type="EMBL" id="JBHUML010000002">
    <property type="protein sequence ID" value="MFD2704252.1"/>
    <property type="molecule type" value="Genomic_DNA"/>
</dbReference>
<sequence length="70" mass="7945">MNSYIYSYHILSTGERSRYGIPASSQEDADARIREAIADIEFTEPEDVQGITLDRTITEDESFFECEGCT</sequence>
<organism evidence="1 2">
    <name type="scientific">Salibacterium lacus</name>
    <dbReference type="NCBI Taxonomy" id="1898109"/>
    <lineage>
        <taxon>Bacteria</taxon>
        <taxon>Bacillati</taxon>
        <taxon>Bacillota</taxon>
        <taxon>Bacilli</taxon>
        <taxon>Bacillales</taxon>
        <taxon>Bacillaceae</taxon>
    </lineage>
</organism>
<keyword evidence="2" id="KW-1185">Reference proteome</keyword>
<reference evidence="2" key="1">
    <citation type="journal article" date="2019" name="Int. J. Syst. Evol. Microbiol.">
        <title>The Global Catalogue of Microorganisms (GCM) 10K type strain sequencing project: providing services to taxonomists for standard genome sequencing and annotation.</title>
        <authorList>
            <consortium name="The Broad Institute Genomics Platform"/>
            <consortium name="The Broad Institute Genome Sequencing Center for Infectious Disease"/>
            <person name="Wu L."/>
            <person name="Ma J."/>
        </authorList>
    </citation>
    <scope>NUCLEOTIDE SEQUENCE [LARGE SCALE GENOMIC DNA]</scope>
    <source>
        <strain evidence="2">KCTC 33792</strain>
    </source>
</reference>
<accession>A0ABW5SYT3</accession>
<proteinExistence type="predicted"/>
<protein>
    <submittedName>
        <fullName evidence="1">Uncharacterized protein</fullName>
    </submittedName>
</protein>
<dbReference type="Proteomes" id="UP001597520">
    <property type="component" value="Unassembled WGS sequence"/>
</dbReference>
<gene>
    <name evidence="1" type="ORF">ACFSUB_02130</name>
</gene>
<comment type="caution">
    <text evidence="1">The sequence shown here is derived from an EMBL/GenBank/DDBJ whole genome shotgun (WGS) entry which is preliminary data.</text>
</comment>
<name>A0ABW5SYT3_9BACI</name>
<dbReference type="RefSeq" id="WP_380711541.1">
    <property type="nucleotide sequence ID" value="NZ_JBHUML010000002.1"/>
</dbReference>